<protein>
    <submittedName>
        <fullName evidence="9">Transmembrane exosortase EpsH</fullName>
    </submittedName>
</protein>
<reference evidence="9" key="1">
    <citation type="submission" date="2016-10" db="EMBL/GenBank/DDBJ databases">
        <title>Sequence of Gallionella enrichment culture.</title>
        <authorList>
            <person name="Poehlein A."/>
            <person name="Muehling M."/>
            <person name="Daniel R."/>
        </authorList>
    </citation>
    <scope>NUCLEOTIDE SEQUENCE</scope>
</reference>
<evidence type="ECO:0000256" key="7">
    <source>
        <dbReference type="ARBA" id="ARBA00023136"/>
    </source>
</evidence>
<name>A0A1J5TMD2_9ZZZZ</name>
<evidence type="ECO:0000256" key="3">
    <source>
        <dbReference type="ARBA" id="ARBA00022670"/>
    </source>
</evidence>
<feature type="transmembrane region" description="Helical" evidence="8">
    <location>
        <begin position="264"/>
        <end position="292"/>
    </location>
</feature>
<evidence type="ECO:0000256" key="5">
    <source>
        <dbReference type="ARBA" id="ARBA00022801"/>
    </source>
</evidence>
<dbReference type="InterPro" id="IPR019127">
    <property type="entry name" value="Exosortase"/>
</dbReference>
<keyword evidence="4 8" id="KW-0812">Transmembrane</keyword>
<dbReference type="GO" id="GO:0006508">
    <property type="term" value="P:proteolysis"/>
    <property type="evidence" value="ECO:0007669"/>
    <property type="project" value="UniProtKB-KW"/>
</dbReference>
<dbReference type="GO" id="GO:0005886">
    <property type="term" value="C:plasma membrane"/>
    <property type="evidence" value="ECO:0007669"/>
    <property type="project" value="UniProtKB-SubCell"/>
</dbReference>
<feature type="transmembrane region" description="Helical" evidence="8">
    <location>
        <begin position="304"/>
        <end position="325"/>
    </location>
</feature>
<evidence type="ECO:0000256" key="1">
    <source>
        <dbReference type="ARBA" id="ARBA00004651"/>
    </source>
</evidence>
<keyword evidence="6 8" id="KW-1133">Transmembrane helix</keyword>
<feature type="transmembrane region" description="Helical" evidence="8">
    <location>
        <begin position="238"/>
        <end position="257"/>
    </location>
</feature>
<comment type="caution">
    <text evidence="9">The sequence shown here is derived from an EMBL/GenBank/DDBJ whole genome shotgun (WGS) entry which is preliminary data.</text>
</comment>
<comment type="subcellular location">
    <subcellularLocation>
        <location evidence="1">Cell membrane</location>
        <topology evidence="1">Multi-pass membrane protein</topology>
    </subcellularLocation>
</comment>
<feature type="transmembrane region" description="Helical" evidence="8">
    <location>
        <begin position="166"/>
        <end position="189"/>
    </location>
</feature>
<evidence type="ECO:0000256" key="4">
    <source>
        <dbReference type="ARBA" id="ARBA00022692"/>
    </source>
</evidence>
<feature type="transmembrane region" description="Helical" evidence="8">
    <location>
        <begin position="25"/>
        <end position="47"/>
    </location>
</feature>
<evidence type="ECO:0000256" key="2">
    <source>
        <dbReference type="ARBA" id="ARBA00022475"/>
    </source>
</evidence>
<evidence type="ECO:0000256" key="8">
    <source>
        <dbReference type="SAM" id="Phobius"/>
    </source>
</evidence>
<dbReference type="Pfam" id="PF09721">
    <property type="entry name" value="Exosortase_EpsH"/>
    <property type="match status" value="1"/>
</dbReference>
<dbReference type="AlphaFoldDB" id="A0A1J5TMD2"/>
<dbReference type="GO" id="GO:0008233">
    <property type="term" value="F:peptidase activity"/>
    <property type="evidence" value="ECO:0007669"/>
    <property type="project" value="UniProtKB-KW"/>
</dbReference>
<keyword evidence="2" id="KW-1003">Cell membrane</keyword>
<gene>
    <name evidence="9" type="ORF">GALL_39920</name>
</gene>
<sequence>MNASQAQDHVNVADGAPHRPLPRSFVAALAVSAGLVCVVAWNQMYWWNNLADYRFGWTVPVLVAYLVNQRWPRIVSLVRALEARSCPRASGWRAWLLDTAFALLGLWGAGWFLVGAFYRATMGPSYSASFALAIGAGSLALTMVYYSSPSAPVGAPSSPITADARLKLCGCLLFLLGAWLLSAPLLGAVEWSLSRFLLHQLMAGVGFVFNALCLPIALRGNILVLPNGNVGVEEACSGIRSLIGCLFAGLFLSAALLERWRHKALLLALAILFALAANLLRALFLAGLAYAYGPNSIEGAVHDITGYAVLAGTAALLLLVTQRLAKRSESRR</sequence>
<organism evidence="9">
    <name type="scientific">mine drainage metagenome</name>
    <dbReference type="NCBI Taxonomy" id="410659"/>
    <lineage>
        <taxon>unclassified sequences</taxon>
        <taxon>metagenomes</taxon>
        <taxon>ecological metagenomes</taxon>
    </lineage>
</organism>
<evidence type="ECO:0000313" key="9">
    <source>
        <dbReference type="EMBL" id="OIR14876.1"/>
    </source>
</evidence>
<dbReference type="NCBIfam" id="TIGR04178">
    <property type="entry name" value="exo_archaeo"/>
    <property type="match status" value="1"/>
</dbReference>
<proteinExistence type="predicted"/>
<feature type="transmembrane region" description="Helical" evidence="8">
    <location>
        <begin position="94"/>
        <end position="114"/>
    </location>
</feature>
<feature type="transmembrane region" description="Helical" evidence="8">
    <location>
        <begin position="126"/>
        <end position="146"/>
    </location>
</feature>
<keyword evidence="7 8" id="KW-0472">Membrane</keyword>
<keyword evidence="5" id="KW-0378">Hydrolase</keyword>
<evidence type="ECO:0000256" key="6">
    <source>
        <dbReference type="ARBA" id="ARBA00022989"/>
    </source>
</evidence>
<accession>A0A1J5TMD2</accession>
<dbReference type="EMBL" id="MLJW01000010">
    <property type="protein sequence ID" value="OIR14876.1"/>
    <property type="molecule type" value="Genomic_DNA"/>
</dbReference>
<keyword evidence="3" id="KW-0645">Protease</keyword>
<feature type="transmembrane region" description="Helical" evidence="8">
    <location>
        <begin position="196"/>
        <end position="218"/>
    </location>
</feature>
<dbReference type="InterPro" id="IPR026392">
    <property type="entry name" value="Exo/Archaeosortase_dom"/>
</dbReference>